<dbReference type="RefSeq" id="WP_005189318.1">
    <property type="nucleotide sequence ID" value="NZ_CP045804.1"/>
</dbReference>
<accession>A0A857KYP5</accession>
<dbReference type="InterPro" id="IPR019292">
    <property type="entry name" value="McrC"/>
</dbReference>
<proteinExistence type="predicted"/>
<organism evidence="1">
    <name type="scientific">Gordonia amarae</name>
    <dbReference type="NCBI Taxonomy" id="36821"/>
    <lineage>
        <taxon>Bacteria</taxon>
        <taxon>Bacillati</taxon>
        <taxon>Actinomycetota</taxon>
        <taxon>Actinomycetes</taxon>
        <taxon>Mycobacteriales</taxon>
        <taxon>Gordoniaceae</taxon>
        <taxon>Gordonia</taxon>
    </lineage>
</organism>
<dbReference type="REBASE" id="473278">
    <property type="entry name" value="Gam374McrBCP"/>
</dbReference>
<dbReference type="PANTHER" id="PTHR38733">
    <property type="entry name" value="PROTEIN MCRC"/>
    <property type="match status" value="1"/>
</dbReference>
<reference evidence="1" key="1">
    <citation type="journal article" date="2021" name="Nat. Microbiol.">
        <title>Cocultivation of an ultrasmall environmental parasitic bacterium with lytic ability against bacteria associated with wastewater foams.</title>
        <authorList>
            <person name="Batinovic S."/>
            <person name="Rose J.J.A."/>
            <person name="Ratcliffe J."/>
            <person name="Seviour R.J."/>
            <person name="Petrovski S."/>
        </authorList>
    </citation>
    <scope>NUCLEOTIDE SEQUENCE</scope>
    <source>
        <strain evidence="1">CON44</strain>
    </source>
</reference>
<gene>
    <name evidence="1" type="ORF">GII30_13830</name>
</gene>
<dbReference type="EMBL" id="CP045810">
    <property type="protein sequence ID" value="QHN40084.1"/>
    <property type="molecule type" value="Genomic_DNA"/>
</dbReference>
<dbReference type="REBASE" id="473279">
    <property type="entry name" value="Gam368McrBCP"/>
</dbReference>
<sequence>MIELPEYATAFADDQPAPDAPRREQISRELGARLGVEWLAGGRVAIKASSWVGTIDLTSDLSVRVIPKLAGNNLGVLTMLAVAEGLTPDHLPRFLRDLSADPDEDALQILCRLVVHATEVLFARGLVRDYRGHADDLPYLRGRLDVYRQATTHFAQLDRLACTFDEFDHRNIENHLLLAGVNAARRAATEMSVRRRAAALAERLSALAPTLPDTARLLSHRIVYGRRTEQYRSVHTWCRALLRLAQVDAVSSANTQSATAFLINMNTLFERFVERLVSHAFEADGLLIETQRHNPSLITVDGVNSGRSVAPDLVVTDRFSAVAIDAKYKRYCGGNDVSPADTYQLLLYAQCYVGFTAIPTSYLIHPVESGDPVSTLMELTVPGESGSRRVRVRTIGIPIPAILDGLRIGDPSGFQETIEFLRRTIKLESATRNRAALSTV</sequence>
<protein>
    <submittedName>
        <fullName evidence="1">Uncharacterized protein</fullName>
    </submittedName>
</protein>
<dbReference type="REBASE" id="473277">
    <property type="entry name" value="Gam372McrBCP"/>
</dbReference>
<dbReference type="AlphaFoldDB" id="A0A857KYP5"/>
<dbReference type="PANTHER" id="PTHR38733:SF1">
    <property type="entry name" value="TYPE IV METHYL-DIRECTED RESTRICTION ENZYME ECOKMCRBC"/>
    <property type="match status" value="1"/>
</dbReference>
<name>A0A857KYP5_9ACTN</name>
<dbReference type="Pfam" id="PF10117">
    <property type="entry name" value="McrBC"/>
    <property type="match status" value="1"/>
</dbReference>
<dbReference type="REBASE" id="473276">
    <property type="entry name" value="Gam27808McrBCP"/>
</dbReference>
<evidence type="ECO:0000313" key="1">
    <source>
        <dbReference type="EMBL" id="QHN40084.1"/>
    </source>
</evidence>